<dbReference type="AlphaFoldDB" id="A0AAE1TV49"/>
<dbReference type="EMBL" id="JAWZYT010003349">
    <property type="protein sequence ID" value="KAK4298892.1"/>
    <property type="molecule type" value="Genomic_DNA"/>
</dbReference>
<evidence type="ECO:0000256" key="1">
    <source>
        <dbReference type="SAM" id="MobiDB-lite"/>
    </source>
</evidence>
<dbReference type="Proteomes" id="UP001292094">
    <property type="component" value="Unassembled WGS sequence"/>
</dbReference>
<evidence type="ECO:0000313" key="2">
    <source>
        <dbReference type="EMBL" id="KAK4298892.1"/>
    </source>
</evidence>
<gene>
    <name evidence="2" type="ORF">Pmani_028794</name>
</gene>
<sequence length="142" mass="15984">MINKHISRSLTNAHKIYNQASVFHFVYDFSLASPKLNSLQEEKVEAETDRPDHPPHHSGLSKLASVAERPFPLHLKVLSSPLTSPALCTNSSSTYTTEFIPPRGHVSHLKTHTSFRTHRTHPVSRLKPIPSLEHIEPILCLD</sequence>
<protein>
    <submittedName>
        <fullName evidence="2">Uncharacterized protein</fullName>
    </submittedName>
</protein>
<comment type="caution">
    <text evidence="2">The sequence shown here is derived from an EMBL/GenBank/DDBJ whole genome shotgun (WGS) entry which is preliminary data.</text>
</comment>
<reference evidence="2" key="1">
    <citation type="submission" date="2023-11" db="EMBL/GenBank/DDBJ databases">
        <title>Genome assemblies of two species of porcelain crab, Petrolisthes cinctipes and Petrolisthes manimaculis (Anomura: Porcellanidae).</title>
        <authorList>
            <person name="Angst P."/>
        </authorList>
    </citation>
    <scope>NUCLEOTIDE SEQUENCE</scope>
    <source>
        <strain evidence="2">PB745_02</strain>
        <tissue evidence="2">Gill</tissue>
    </source>
</reference>
<feature type="compositionally biased region" description="Basic and acidic residues" evidence="1">
    <location>
        <begin position="40"/>
        <end position="55"/>
    </location>
</feature>
<evidence type="ECO:0000313" key="3">
    <source>
        <dbReference type="Proteomes" id="UP001292094"/>
    </source>
</evidence>
<name>A0AAE1TV49_9EUCA</name>
<keyword evidence="3" id="KW-1185">Reference proteome</keyword>
<organism evidence="2 3">
    <name type="scientific">Petrolisthes manimaculis</name>
    <dbReference type="NCBI Taxonomy" id="1843537"/>
    <lineage>
        <taxon>Eukaryota</taxon>
        <taxon>Metazoa</taxon>
        <taxon>Ecdysozoa</taxon>
        <taxon>Arthropoda</taxon>
        <taxon>Crustacea</taxon>
        <taxon>Multicrustacea</taxon>
        <taxon>Malacostraca</taxon>
        <taxon>Eumalacostraca</taxon>
        <taxon>Eucarida</taxon>
        <taxon>Decapoda</taxon>
        <taxon>Pleocyemata</taxon>
        <taxon>Anomura</taxon>
        <taxon>Galatheoidea</taxon>
        <taxon>Porcellanidae</taxon>
        <taxon>Petrolisthes</taxon>
    </lineage>
</organism>
<feature type="region of interest" description="Disordered" evidence="1">
    <location>
        <begin position="40"/>
        <end position="60"/>
    </location>
</feature>
<proteinExistence type="predicted"/>
<accession>A0AAE1TV49</accession>